<comment type="caution">
    <text evidence="2">The sequence shown here is derived from an EMBL/GenBank/DDBJ whole genome shotgun (WGS) entry which is preliminary data.</text>
</comment>
<feature type="compositionally biased region" description="Basic and acidic residues" evidence="1">
    <location>
        <begin position="196"/>
        <end position="205"/>
    </location>
</feature>
<evidence type="ECO:0000256" key="1">
    <source>
        <dbReference type="SAM" id="MobiDB-lite"/>
    </source>
</evidence>
<dbReference type="AlphaFoldDB" id="A0A1Q9BW91"/>
<gene>
    <name evidence="2" type="ORF">AK812_SmicGene45369</name>
</gene>
<dbReference type="Proteomes" id="UP000186817">
    <property type="component" value="Unassembled WGS sequence"/>
</dbReference>
<sequence>MSGKGKRKRENIIWTTGSDVPQRKGVALWDFSEPDRNEACRTPASPSKELQRAEYFEELRNVYAQTCAEVLGLQTPPPDSMDRWLLEQLAQPRGGHPDSRTLLECPVGARLSPGKPEAGVVLCAAAEIITTGLPRQGEPRPPGLGCIFLAATPSPMTTTPPPRLPGDRLHWKVLPRLRPGGQPDQFVQEALHPKSGTKEPAESKPSRKQRRTT</sequence>
<evidence type="ECO:0000313" key="3">
    <source>
        <dbReference type="Proteomes" id="UP000186817"/>
    </source>
</evidence>
<proteinExistence type="predicted"/>
<dbReference type="EMBL" id="LSRX01003004">
    <property type="protein sequence ID" value="OLP74935.1"/>
    <property type="molecule type" value="Genomic_DNA"/>
</dbReference>
<evidence type="ECO:0000313" key="2">
    <source>
        <dbReference type="EMBL" id="OLP74935.1"/>
    </source>
</evidence>
<name>A0A1Q9BW91_SYMMI</name>
<accession>A0A1Q9BW91</accession>
<keyword evidence="3" id="KW-1185">Reference proteome</keyword>
<dbReference type="OrthoDB" id="10668486at2759"/>
<feature type="region of interest" description="Disordered" evidence="1">
    <location>
        <begin position="174"/>
        <end position="213"/>
    </location>
</feature>
<reference evidence="2 3" key="1">
    <citation type="submission" date="2016-02" db="EMBL/GenBank/DDBJ databases">
        <title>Genome analysis of coral dinoflagellate symbionts highlights evolutionary adaptations to a symbiotic lifestyle.</title>
        <authorList>
            <person name="Aranda M."/>
            <person name="Li Y."/>
            <person name="Liew Y.J."/>
            <person name="Baumgarten S."/>
            <person name="Simakov O."/>
            <person name="Wilson M."/>
            <person name="Piel J."/>
            <person name="Ashoor H."/>
            <person name="Bougouffa S."/>
            <person name="Bajic V.B."/>
            <person name="Ryu T."/>
            <person name="Ravasi T."/>
            <person name="Bayer T."/>
            <person name="Micklem G."/>
            <person name="Kim H."/>
            <person name="Bhak J."/>
            <person name="Lajeunesse T.C."/>
            <person name="Voolstra C.R."/>
        </authorList>
    </citation>
    <scope>NUCLEOTIDE SEQUENCE [LARGE SCALE GENOMIC DNA]</scope>
    <source>
        <strain evidence="2 3">CCMP2467</strain>
    </source>
</reference>
<protein>
    <submittedName>
        <fullName evidence="2">Uncharacterized protein</fullName>
    </submittedName>
</protein>
<organism evidence="2 3">
    <name type="scientific">Symbiodinium microadriaticum</name>
    <name type="common">Dinoflagellate</name>
    <name type="synonym">Zooxanthella microadriatica</name>
    <dbReference type="NCBI Taxonomy" id="2951"/>
    <lineage>
        <taxon>Eukaryota</taxon>
        <taxon>Sar</taxon>
        <taxon>Alveolata</taxon>
        <taxon>Dinophyceae</taxon>
        <taxon>Suessiales</taxon>
        <taxon>Symbiodiniaceae</taxon>
        <taxon>Symbiodinium</taxon>
    </lineage>
</organism>